<dbReference type="AlphaFoldDB" id="A0A848LV39"/>
<organism evidence="2 3">
    <name type="scientific">Pyxidicoccus fallax</name>
    <dbReference type="NCBI Taxonomy" id="394095"/>
    <lineage>
        <taxon>Bacteria</taxon>
        <taxon>Pseudomonadati</taxon>
        <taxon>Myxococcota</taxon>
        <taxon>Myxococcia</taxon>
        <taxon>Myxococcales</taxon>
        <taxon>Cystobacterineae</taxon>
        <taxon>Myxococcaceae</taxon>
        <taxon>Pyxidicoccus</taxon>
    </lineage>
</organism>
<evidence type="ECO:0008006" key="4">
    <source>
        <dbReference type="Google" id="ProtNLM"/>
    </source>
</evidence>
<evidence type="ECO:0000313" key="3">
    <source>
        <dbReference type="Proteomes" id="UP000518300"/>
    </source>
</evidence>
<reference evidence="2 3" key="1">
    <citation type="submission" date="2020-04" db="EMBL/GenBank/DDBJ databases">
        <title>Draft genome of Pyxidicoccus fallax type strain.</title>
        <authorList>
            <person name="Whitworth D.E."/>
        </authorList>
    </citation>
    <scope>NUCLEOTIDE SEQUENCE [LARGE SCALE GENOMIC DNA]</scope>
    <source>
        <strain evidence="2 3">DSM 14698</strain>
    </source>
</reference>
<dbReference type="RefSeq" id="WP_169351084.1">
    <property type="nucleotide sequence ID" value="NZ_JABBJJ010000365.1"/>
</dbReference>
<gene>
    <name evidence="2" type="ORF">HG543_44755</name>
</gene>
<evidence type="ECO:0000313" key="2">
    <source>
        <dbReference type="EMBL" id="NMO21917.1"/>
    </source>
</evidence>
<name>A0A848LV39_9BACT</name>
<comment type="caution">
    <text evidence="2">The sequence shown here is derived from an EMBL/GenBank/DDBJ whole genome shotgun (WGS) entry which is preliminary data.</text>
</comment>
<dbReference type="EMBL" id="JABBJJ010000365">
    <property type="protein sequence ID" value="NMO21917.1"/>
    <property type="molecule type" value="Genomic_DNA"/>
</dbReference>
<accession>A0A848LV39</accession>
<sequence>MNRHPRKCTVKALMSSLLLAACGGPLESGESPSEPLLDTRESALCAGATVSSLSISSISAYGGEAAGSGAWSVTFPADGIHLDFYVDGIKRGEQDLRATSGRSGTWSFSYRPVSCGVAHSLELKAYPISFLSTGIDRCQTSSPPSASATFSEACPTSTLSCARTSSTEITCTGNGTGGTGSPYTGQWQRTEQNHSTGSYYQSGWYTGPLTNTFYCPQGFILLSPTNSDLLIEFKARDANGLESNALSQSYPCRF</sequence>
<keyword evidence="1" id="KW-0732">Signal</keyword>
<dbReference type="Proteomes" id="UP000518300">
    <property type="component" value="Unassembled WGS sequence"/>
</dbReference>
<evidence type="ECO:0000256" key="1">
    <source>
        <dbReference type="SAM" id="SignalP"/>
    </source>
</evidence>
<dbReference type="PROSITE" id="PS51257">
    <property type="entry name" value="PROKAR_LIPOPROTEIN"/>
    <property type="match status" value="1"/>
</dbReference>
<feature type="chain" id="PRO_5032842053" description="Lipoprotein" evidence="1">
    <location>
        <begin position="21"/>
        <end position="254"/>
    </location>
</feature>
<protein>
    <recommendedName>
        <fullName evidence="4">Lipoprotein</fullName>
    </recommendedName>
</protein>
<feature type="signal peptide" evidence="1">
    <location>
        <begin position="1"/>
        <end position="20"/>
    </location>
</feature>
<keyword evidence="3" id="KW-1185">Reference proteome</keyword>
<proteinExistence type="predicted"/>